<keyword evidence="1" id="KW-1133">Transmembrane helix</keyword>
<sequence length="120" mass="12850">MNLTPRKAASRTPAVVWVAFVLLMLGGFYALWVPQPGNKDRAEAAQLESFGMKVYQAIAVAESQKVSLTGLSSCFDARLIKAGAPPALPDQMKSCTLTPRASGFHLVVTSGSGRTFEAEY</sequence>
<keyword evidence="1" id="KW-0812">Transmembrane</keyword>
<gene>
    <name evidence="2" type="ORF">DC3_38420</name>
</gene>
<dbReference type="AlphaFoldDB" id="A0A511N6V3"/>
<comment type="caution">
    <text evidence="2">The sequence shown here is derived from an EMBL/GenBank/DDBJ whole genome shotgun (WGS) entry which is preliminary data.</text>
</comment>
<dbReference type="EMBL" id="BJXB01000018">
    <property type="protein sequence ID" value="GEM48207.1"/>
    <property type="molecule type" value="Genomic_DNA"/>
</dbReference>
<dbReference type="Proteomes" id="UP000321306">
    <property type="component" value="Unassembled WGS sequence"/>
</dbReference>
<accession>A0A511N6V3</accession>
<protein>
    <submittedName>
        <fullName evidence="2">Uncharacterized protein</fullName>
    </submittedName>
</protein>
<keyword evidence="3" id="KW-1185">Reference proteome</keyword>
<reference evidence="2 3" key="1">
    <citation type="submission" date="2019-07" db="EMBL/GenBank/DDBJ databases">
        <title>Whole genome shotgun sequence of Deinococcus cellulosilyticus NBRC 106333.</title>
        <authorList>
            <person name="Hosoyama A."/>
            <person name="Uohara A."/>
            <person name="Ohji S."/>
            <person name="Ichikawa N."/>
        </authorList>
    </citation>
    <scope>NUCLEOTIDE SEQUENCE [LARGE SCALE GENOMIC DNA]</scope>
    <source>
        <strain evidence="2 3">NBRC 106333</strain>
    </source>
</reference>
<proteinExistence type="predicted"/>
<name>A0A511N6V3_DEIC1</name>
<evidence type="ECO:0000256" key="1">
    <source>
        <dbReference type="SAM" id="Phobius"/>
    </source>
</evidence>
<keyword evidence="1" id="KW-0472">Membrane</keyword>
<dbReference type="RefSeq" id="WP_146887092.1">
    <property type="nucleotide sequence ID" value="NZ_BJXB01000018.1"/>
</dbReference>
<dbReference type="OrthoDB" id="9804920at2"/>
<organism evidence="2 3">
    <name type="scientific">Deinococcus cellulosilyticus (strain DSM 18568 / NBRC 106333 / KACC 11606 / 5516J-15)</name>
    <dbReference type="NCBI Taxonomy" id="1223518"/>
    <lineage>
        <taxon>Bacteria</taxon>
        <taxon>Thermotogati</taxon>
        <taxon>Deinococcota</taxon>
        <taxon>Deinococci</taxon>
        <taxon>Deinococcales</taxon>
        <taxon>Deinococcaceae</taxon>
        <taxon>Deinococcus</taxon>
    </lineage>
</organism>
<feature type="transmembrane region" description="Helical" evidence="1">
    <location>
        <begin position="12"/>
        <end position="32"/>
    </location>
</feature>
<evidence type="ECO:0000313" key="2">
    <source>
        <dbReference type="EMBL" id="GEM48207.1"/>
    </source>
</evidence>
<evidence type="ECO:0000313" key="3">
    <source>
        <dbReference type="Proteomes" id="UP000321306"/>
    </source>
</evidence>